<keyword evidence="3 6" id="KW-0812">Transmembrane</keyword>
<dbReference type="PANTHER" id="PTHR33406">
    <property type="entry name" value="MEMBRANE PROTEIN MJ1562-RELATED"/>
    <property type="match status" value="1"/>
</dbReference>
<dbReference type="InterPro" id="IPR004869">
    <property type="entry name" value="MMPL_dom"/>
</dbReference>
<dbReference type="PANTHER" id="PTHR33406:SF13">
    <property type="entry name" value="MEMBRANE PROTEIN YDFJ"/>
    <property type="match status" value="1"/>
</dbReference>
<evidence type="ECO:0000256" key="4">
    <source>
        <dbReference type="ARBA" id="ARBA00022989"/>
    </source>
</evidence>
<evidence type="ECO:0000256" key="2">
    <source>
        <dbReference type="ARBA" id="ARBA00022475"/>
    </source>
</evidence>
<evidence type="ECO:0000256" key="5">
    <source>
        <dbReference type="ARBA" id="ARBA00023136"/>
    </source>
</evidence>
<evidence type="ECO:0000313" key="8">
    <source>
        <dbReference type="EMBL" id="KKK57905.1"/>
    </source>
</evidence>
<name>A0A0F8XAC2_9ZZZZ</name>
<feature type="transmembrane region" description="Helical" evidence="6">
    <location>
        <begin position="39"/>
        <end position="58"/>
    </location>
</feature>
<feature type="transmembrane region" description="Helical" evidence="6">
    <location>
        <begin position="12"/>
        <end position="33"/>
    </location>
</feature>
<keyword evidence="4 6" id="KW-1133">Transmembrane helix</keyword>
<comment type="caution">
    <text evidence="8">The sequence shown here is derived from an EMBL/GenBank/DDBJ whole genome shotgun (WGS) entry which is preliminary data.</text>
</comment>
<evidence type="ECO:0000256" key="1">
    <source>
        <dbReference type="ARBA" id="ARBA00004651"/>
    </source>
</evidence>
<proteinExistence type="predicted"/>
<dbReference type="SUPFAM" id="SSF82866">
    <property type="entry name" value="Multidrug efflux transporter AcrB transmembrane domain"/>
    <property type="match status" value="1"/>
</dbReference>
<feature type="transmembrane region" description="Helical" evidence="6">
    <location>
        <begin position="65"/>
        <end position="87"/>
    </location>
</feature>
<feature type="transmembrane region" description="Helical" evidence="6">
    <location>
        <begin position="107"/>
        <end position="130"/>
    </location>
</feature>
<dbReference type="EMBL" id="LAZR01064245">
    <property type="protein sequence ID" value="KKK57905.1"/>
    <property type="molecule type" value="Genomic_DNA"/>
</dbReference>
<accession>A0A0F8XAC2</accession>
<feature type="non-terminal residue" evidence="8">
    <location>
        <position position="132"/>
    </location>
</feature>
<dbReference type="PROSITE" id="PS51257">
    <property type="entry name" value="PROKAR_LIPOPROTEIN"/>
    <property type="match status" value="1"/>
</dbReference>
<organism evidence="8">
    <name type="scientific">marine sediment metagenome</name>
    <dbReference type="NCBI Taxonomy" id="412755"/>
    <lineage>
        <taxon>unclassified sequences</taxon>
        <taxon>metagenomes</taxon>
        <taxon>ecological metagenomes</taxon>
    </lineage>
</organism>
<evidence type="ECO:0000256" key="3">
    <source>
        <dbReference type="ARBA" id="ARBA00022692"/>
    </source>
</evidence>
<dbReference type="AlphaFoldDB" id="A0A0F8XAC2"/>
<dbReference type="Gene3D" id="1.20.1640.10">
    <property type="entry name" value="Multidrug efflux transporter AcrB transmembrane domain"/>
    <property type="match status" value="1"/>
</dbReference>
<feature type="domain" description="Membrane transport protein MMPL" evidence="7">
    <location>
        <begin position="4"/>
        <end position="127"/>
    </location>
</feature>
<comment type="subcellular location">
    <subcellularLocation>
        <location evidence="1">Cell membrane</location>
        <topology evidence="1">Multi-pass membrane protein</topology>
    </subcellularLocation>
</comment>
<gene>
    <name evidence="8" type="ORF">LCGC14_3049780</name>
</gene>
<evidence type="ECO:0000256" key="6">
    <source>
        <dbReference type="SAM" id="Phobius"/>
    </source>
</evidence>
<dbReference type="GO" id="GO:0005886">
    <property type="term" value="C:plasma membrane"/>
    <property type="evidence" value="ECO:0007669"/>
    <property type="project" value="UniProtKB-SubCell"/>
</dbReference>
<sequence length="132" mass="13856">MENDEMRASQTAMLQASGLSLFGVACLFIAGFGGLRHPLVTVGSLLLALAWAFGYITMAIGHLNILSIAFAVILIGLGIDFGIHYVARYLQLRKTIHRSDDALAETALSVGPGIVTGAITTAIAVFMAGFTS</sequence>
<keyword evidence="5 6" id="KW-0472">Membrane</keyword>
<reference evidence="8" key="1">
    <citation type="journal article" date="2015" name="Nature">
        <title>Complex archaea that bridge the gap between prokaryotes and eukaryotes.</title>
        <authorList>
            <person name="Spang A."/>
            <person name="Saw J.H."/>
            <person name="Jorgensen S.L."/>
            <person name="Zaremba-Niedzwiedzka K."/>
            <person name="Martijn J."/>
            <person name="Lind A.E."/>
            <person name="van Eijk R."/>
            <person name="Schleper C."/>
            <person name="Guy L."/>
            <person name="Ettema T.J."/>
        </authorList>
    </citation>
    <scope>NUCLEOTIDE SEQUENCE</scope>
</reference>
<protein>
    <recommendedName>
        <fullName evidence="7">Membrane transport protein MMPL domain-containing protein</fullName>
    </recommendedName>
</protein>
<keyword evidence="2" id="KW-1003">Cell membrane</keyword>
<dbReference type="Pfam" id="PF03176">
    <property type="entry name" value="MMPL"/>
    <property type="match status" value="1"/>
</dbReference>
<dbReference type="InterPro" id="IPR050545">
    <property type="entry name" value="Mycobact_MmpL"/>
</dbReference>
<evidence type="ECO:0000259" key="7">
    <source>
        <dbReference type="Pfam" id="PF03176"/>
    </source>
</evidence>